<protein>
    <submittedName>
        <fullName evidence="1">Uncharacterized protein</fullName>
    </submittedName>
</protein>
<dbReference type="RefSeq" id="WP_112332615.1">
    <property type="nucleotide sequence ID" value="NZ_JADPHD010000009.1"/>
</dbReference>
<proteinExistence type="predicted"/>
<evidence type="ECO:0000313" key="2">
    <source>
        <dbReference type="Proteomes" id="UP000249377"/>
    </source>
</evidence>
<dbReference type="EMBL" id="QLYR01000004">
    <property type="protein sequence ID" value="RAQ28693.1"/>
    <property type="molecule type" value="Genomic_DNA"/>
</dbReference>
<name>A0A328UDQ6_9FIRM</name>
<evidence type="ECO:0000313" key="1">
    <source>
        <dbReference type="EMBL" id="RAQ28693.1"/>
    </source>
</evidence>
<dbReference type="AlphaFoldDB" id="A0A328UDQ6"/>
<gene>
    <name evidence="1" type="ORF">DPQ25_07815</name>
</gene>
<keyword evidence="2" id="KW-1185">Reference proteome</keyword>
<accession>A0A328UDQ6</accession>
<organism evidence="1 2">
    <name type="scientific">Hydrogeniiclostridium mannosilyticum</name>
    <dbReference type="NCBI Taxonomy" id="2764322"/>
    <lineage>
        <taxon>Bacteria</taxon>
        <taxon>Bacillati</taxon>
        <taxon>Bacillota</taxon>
        <taxon>Clostridia</taxon>
        <taxon>Eubacteriales</taxon>
        <taxon>Acutalibacteraceae</taxon>
        <taxon>Hydrogeniiclostridium</taxon>
    </lineage>
</organism>
<reference evidence="1 2" key="1">
    <citation type="submission" date="2018-06" db="EMBL/GenBank/DDBJ databases">
        <title>Noncontiguous genome sequence of Ruminococcaceae bacterium ASD2818.</title>
        <authorList>
            <person name="Chaplin A.V."/>
            <person name="Sokolova S.R."/>
            <person name="Kochetkova T.O."/>
            <person name="Goltsov A.Y."/>
            <person name="Trofimov D.Y."/>
            <person name="Efimov B.A."/>
        </authorList>
    </citation>
    <scope>NUCLEOTIDE SEQUENCE [LARGE SCALE GENOMIC DNA]</scope>
    <source>
        <strain evidence="1 2">ASD2818</strain>
    </source>
</reference>
<comment type="caution">
    <text evidence="1">The sequence shown here is derived from an EMBL/GenBank/DDBJ whole genome shotgun (WGS) entry which is preliminary data.</text>
</comment>
<dbReference type="Proteomes" id="UP000249377">
    <property type="component" value="Unassembled WGS sequence"/>
</dbReference>
<sequence>MARTIVEVPLRQDPRAADAVARSVLAAEGYHEMSYNNNTELVWKMGTGVMTAMHYIKLEYNASAMRISGWVQIGVGSVGGKERDLKGFVGAIPKKSVLNTIEKIKAALA</sequence>